<dbReference type="RefSeq" id="WP_306635345.1">
    <property type="nucleotide sequence ID" value="NZ_JAUSXB010000001.1"/>
</dbReference>
<keyword evidence="2" id="KW-0843">Virulence</keyword>
<name>A0ABU0PJ96_9MICC</name>
<gene>
    <name evidence="4" type="ORF">QFZ36_001595</name>
</gene>
<dbReference type="PANTHER" id="PTHR31956:SF8">
    <property type="entry name" value="ACID PHOSPHATASE PHOA (AFU_ORTHOLOGUE AFUA_1G03570)"/>
    <property type="match status" value="1"/>
</dbReference>
<dbReference type="SUPFAM" id="SSF53649">
    <property type="entry name" value="Alkaline phosphatase-like"/>
    <property type="match status" value="1"/>
</dbReference>
<dbReference type="PANTHER" id="PTHR31956">
    <property type="entry name" value="NON-SPECIFIC PHOSPHOLIPASE C4-RELATED"/>
    <property type="match status" value="1"/>
</dbReference>
<dbReference type="InterPro" id="IPR007312">
    <property type="entry name" value="Phosphoesterase"/>
</dbReference>
<reference evidence="4 5" key="1">
    <citation type="submission" date="2023-07" db="EMBL/GenBank/DDBJ databases">
        <title>Comparative genomics of wheat-associated soil bacteria to identify genetic determinants of phenazine resistance.</title>
        <authorList>
            <person name="Mouncey N."/>
        </authorList>
    </citation>
    <scope>NUCLEOTIDE SEQUENCE [LARGE SCALE GENOMIC DNA]</scope>
    <source>
        <strain evidence="4 5">W1I3</strain>
    </source>
</reference>
<dbReference type="Proteomes" id="UP001236806">
    <property type="component" value="Unassembled WGS sequence"/>
</dbReference>
<dbReference type="Pfam" id="PF04185">
    <property type="entry name" value="Phosphoesterase"/>
    <property type="match status" value="1"/>
</dbReference>
<comment type="caution">
    <text evidence="4">The sequence shown here is derived from an EMBL/GenBank/DDBJ whole genome shotgun (WGS) entry which is preliminary data.</text>
</comment>
<evidence type="ECO:0008006" key="6">
    <source>
        <dbReference type="Google" id="ProtNLM"/>
    </source>
</evidence>
<dbReference type="EMBL" id="JAUSXB010000001">
    <property type="protein sequence ID" value="MDQ0674034.1"/>
    <property type="molecule type" value="Genomic_DNA"/>
</dbReference>
<keyword evidence="1" id="KW-0378">Hydrolase</keyword>
<evidence type="ECO:0000256" key="2">
    <source>
        <dbReference type="ARBA" id="ARBA00023026"/>
    </source>
</evidence>
<evidence type="ECO:0000313" key="4">
    <source>
        <dbReference type="EMBL" id="MDQ0674034.1"/>
    </source>
</evidence>
<evidence type="ECO:0000313" key="5">
    <source>
        <dbReference type="Proteomes" id="UP001236806"/>
    </source>
</evidence>
<organism evidence="4 5">
    <name type="scientific">Pseudarthrobacter siccitolerans</name>
    <dbReference type="NCBI Taxonomy" id="861266"/>
    <lineage>
        <taxon>Bacteria</taxon>
        <taxon>Bacillati</taxon>
        <taxon>Actinomycetota</taxon>
        <taxon>Actinomycetes</taxon>
        <taxon>Micrococcales</taxon>
        <taxon>Micrococcaceae</taxon>
        <taxon>Pseudarthrobacter</taxon>
    </lineage>
</organism>
<accession>A0ABU0PJ96</accession>
<dbReference type="Gene3D" id="3.40.720.10">
    <property type="entry name" value="Alkaline Phosphatase, subunit A"/>
    <property type="match status" value="1"/>
</dbReference>
<protein>
    <recommendedName>
        <fullName evidence="6">Phosphoesterase family protein</fullName>
    </recommendedName>
</protein>
<keyword evidence="5" id="KW-1185">Reference proteome</keyword>
<evidence type="ECO:0000256" key="1">
    <source>
        <dbReference type="ARBA" id="ARBA00022801"/>
    </source>
</evidence>
<feature type="region of interest" description="Disordered" evidence="3">
    <location>
        <begin position="108"/>
        <end position="133"/>
    </location>
</feature>
<dbReference type="InterPro" id="IPR017850">
    <property type="entry name" value="Alkaline_phosphatase_core_sf"/>
</dbReference>
<sequence length="368" mass="38801">MLGSRQGVGRRARPGRSSRQHLVVLLLVLAALLSGCQPAPTPPEPEHTGAPRHVFVINLENQGYDRVFEAGSAAPYLSGTLRSQGVLLTSYYGIAHDSLPNYLAQISGQPPNDRTSRDCPTFTPVTSSRRDSQGRVLGKGCVYPADVPTLAGQLTSAGRTWKGYMEDMHSPCQHPALGAEDDHRGATPGDQYATRHNPFVYFRSITDSPACDSNVVNYNALARDLASTDTTPNLSYITPNLCHDGHDQPCVDGTTGGIAAADQWLGTAVPAILASPAFRQDGLLIITLDEADGGRTGPSGAVAGGAEGGKVGALVLSPFTPAGSTSDTPYNHYSLLASIEDFFSLPRLAGARDPGVNTFGSDVYKARA</sequence>
<evidence type="ECO:0000256" key="3">
    <source>
        <dbReference type="SAM" id="MobiDB-lite"/>
    </source>
</evidence>
<proteinExistence type="predicted"/>